<protein>
    <submittedName>
        <fullName evidence="2">Uncharacterized protein</fullName>
    </submittedName>
</protein>
<feature type="region of interest" description="Disordered" evidence="1">
    <location>
        <begin position="1"/>
        <end position="33"/>
    </location>
</feature>
<dbReference type="eggNOG" id="ENOG502SE75">
    <property type="taxonomic scope" value="Eukaryota"/>
</dbReference>
<accession>W9RNT7</accession>
<dbReference type="Proteomes" id="UP000030645">
    <property type="component" value="Unassembled WGS sequence"/>
</dbReference>
<gene>
    <name evidence="2" type="ORF">L484_023418</name>
</gene>
<dbReference type="EMBL" id="KE344887">
    <property type="protein sequence ID" value="EXB83813.1"/>
    <property type="molecule type" value="Genomic_DNA"/>
</dbReference>
<keyword evidence="3" id="KW-1185">Reference proteome</keyword>
<feature type="compositionally biased region" description="Basic and acidic residues" evidence="1">
    <location>
        <begin position="9"/>
        <end position="22"/>
    </location>
</feature>
<evidence type="ECO:0000313" key="3">
    <source>
        <dbReference type="Proteomes" id="UP000030645"/>
    </source>
</evidence>
<dbReference type="AlphaFoldDB" id="W9RNT7"/>
<organism evidence="2 3">
    <name type="scientific">Morus notabilis</name>
    <dbReference type="NCBI Taxonomy" id="981085"/>
    <lineage>
        <taxon>Eukaryota</taxon>
        <taxon>Viridiplantae</taxon>
        <taxon>Streptophyta</taxon>
        <taxon>Embryophyta</taxon>
        <taxon>Tracheophyta</taxon>
        <taxon>Spermatophyta</taxon>
        <taxon>Magnoliopsida</taxon>
        <taxon>eudicotyledons</taxon>
        <taxon>Gunneridae</taxon>
        <taxon>Pentapetalae</taxon>
        <taxon>rosids</taxon>
        <taxon>fabids</taxon>
        <taxon>Rosales</taxon>
        <taxon>Moraceae</taxon>
        <taxon>Moreae</taxon>
        <taxon>Morus</taxon>
    </lineage>
</organism>
<feature type="compositionally biased region" description="Low complexity" evidence="1">
    <location>
        <begin position="23"/>
        <end position="33"/>
    </location>
</feature>
<name>W9RNT7_9ROSA</name>
<proteinExistence type="predicted"/>
<reference evidence="3" key="1">
    <citation type="submission" date="2013-01" db="EMBL/GenBank/DDBJ databases">
        <title>Draft Genome Sequence of a Mulberry Tree, Morus notabilis C.K. Schneid.</title>
        <authorList>
            <person name="He N."/>
            <person name="Zhao S."/>
        </authorList>
    </citation>
    <scope>NUCLEOTIDE SEQUENCE</scope>
</reference>
<feature type="compositionally biased region" description="Basic and acidic residues" evidence="1">
    <location>
        <begin position="95"/>
        <end position="108"/>
    </location>
</feature>
<evidence type="ECO:0000256" key="1">
    <source>
        <dbReference type="SAM" id="MobiDB-lite"/>
    </source>
</evidence>
<feature type="region of interest" description="Disordered" evidence="1">
    <location>
        <begin position="88"/>
        <end position="108"/>
    </location>
</feature>
<evidence type="ECO:0000313" key="2">
    <source>
        <dbReference type="EMBL" id="EXB83813.1"/>
    </source>
</evidence>
<sequence length="108" mass="11934">MGNWSGKILSKEVHPLDDDGQRRTTTITTRSSSSVRIKARMTVKQLKDLAAQVDMSKDTNNSELGRLILQQCLEGKLSASSPVVVAGRRSQLSKTPRDRSILSTIHED</sequence>